<proteinExistence type="inferred from homology"/>
<reference evidence="4" key="1">
    <citation type="submission" date="2022-09" db="EMBL/GenBank/DDBJ databases">
        <title>Chromosome-level assembly of Trichoderma breve T069, a fungus used in development of biopesticide product.</title>
        <authorList>
            <person name="Lin R."/>
            <person name="Liu T."/>
        </authorList>
    </citation>
    <scope>NUCLEOTIDE SEQUENCE</scope>
    <source>
        <strain evidence="4">T069</strain>
    </source>
</reference>
<dbReference type="Proteomes" id="UP001140511">
    <property type="component" value="Unassembled WGS sequence"/>
</dbReference>
<dbReference type="PANTHER" id="PTHR21661">
    <property type="entry name" value="EPOXIDE HYDROLASE 1-RELATED"/>
    <property type="match status" value="1"/>
</dbReference>
<dbReference type="SUPFAM" id="SSF53474">
    <property type="entry name" value="alpha/beta-Hydrolases"/>
    <property type="match status" value="1"/>
</dbReference>
<comment type="similarity">
    <text evidence="1">Belongs to the peptidase S33 family.</text>
</comment>
<evidence type="ECO:0000259" key="3">
    <source>
        <dbReference type="Pfam" id="PF00561"/>
    </source>
</evidence>
<dbReference type="RefSeq" id="XP_056031735.1">
    <property type="nucleotide sequence ID" value="XM_056170843.1"/>
</dbReference>
<protein>
    <submittedName>
        <fullName evidence="4">Alpha/beta hydrolase fold domain-containing protein</fullName>
    </submittedName>
</protein>
<dbReference type="PANTHER" id="PTHR21661:SF39">
    <property type="entry name" value="HYDROLASE, PUTATIVE (AFU_ORTHOLOGUE AFUA_3G08960)-RELATED"/>
    <property type="match status" value="1"/>
</dbReference>
<dbReference type="Gene3D" id="3.40.50.1820">
    <property type="entry name" value="alpha/beta hydrolase"/>
    <property type="match status" value="1"/>
</dbReference>
<sequence length="241" mass="26861">MLSSGPSQTEAWTHGDAARVINKAVKALGFSRYAVQGGDVGSLIASTLAANYYDSVAAIHLNLLPSLDRVSADDSSLSNTEKTAIVRAEQRFLTPTIGAAMLQSTRPATIGAMVSSSPLALLAWIGEKFLEWPDDPINIDELLTNVLLYWFTETMPRCIYTYRGTFINGHQYSFAPFKQPFGYSWFLRELVPGPRRIVEKKGNLVFYRQHEKGGHFAALERPVEFLQDVEDFIAVAWPRND</sequence>
<name>A0A9W9BI49_9HYPO</name>
<dbReference type="GeneID" id="80865531"/>
<feature type="domain" description="AB hydrolase-1" evidence="3">
    <location>
        <begin position="4"/>
        <end position="62"/>
    </location>
</feature>
<organism evidence="4 5">
    <name type="scientific">Trichoderma breve</name>
    <dbReference type="NCBI Taxonomy" id="2034170"/>
    <lineage>
        <taxon>Eukaryota</taxon>
        <taxon>Fungi</taxon>
        <taxon>Dikarya</taxon>
        <taxon>Ascomycota</taxon>
        <taxon>Pezizomycotina</taxon>
        <taxon>Sordariomycetes</taxon>
        <taxon>Hypocreomycetidae</taxon>
        <taxon>Hypocreales</taxon>
        <taxon>Hypocreaceae</taxon>
        <taxon>Trichoderma</taxon>
    </lineage>
</organism>
<evidence type="ECO:0000256" key="1">
    <source>
        <dbReference type="ARBA" id="ARBA00010088"/>
    </source>
</evidence>
<dbReference type="AlphaFoldDB" id="A0A9W9BI49"/>
<gene>
    <name evidence="4" type="ORF">T069G_03633</name>
</gene>
<dbReference type="InterPro" id="IPR000073">
    <property type="entry name" value="AB_hydrolase_1"/>
</dbReference>
<evidence type="ECO:0000313" key="5">
    <source>
        <dbReference type="Proteomes" id="UP001140511"/>
    </source>
</evidence>
<evidence type="ECO:0000313" key="4">
    <source>
        <dbReference type="EMBL" id="KAJ4862679.1"/>
    </source>
</evidence>
<dbReference type="Pfam" id="PF00561">
    <property type="entry name" value="Abhydrolase_1"/>
    <property type="match status" value="1"/>
</dbReference>
<dbReference type="GO" id="GO:0004301">
    <property type="term" value="F:epoxide hydrolase activity"/>
    <property type="evidence" value="ECO:0007669"/>
    <property type="project" value="TreeGrafter"/>
</dbReference>
<dbReference type="InterPro" id="IPR029058">
    <property type="entry name" value="AB_hydrolase_fold"/>
</dbReference>
<keyword evidence="2 4" id="KW-0378">Hydrolase</keyword>
<dbReference type="EMBL" id="JAOPEN010000002">
    <property type="protein sequence ID" value="KAJ4862679.1"/>
    <property type="molecule type" value="Genomic_DNA"/>
</dbReference>
<evidence type="ECO:0000256" key="2">
    <source>
        <dbReference type="ARBA" id="ARBA00022801"/>
    </source>
</evidence>
<comment type="caution">
    <text evidence="4">The sequence shown here is derived from an EMBL/GenBank/DDBJ whole genome shotgun (WGS) entry which is preliminary data.</text>
</comment>
<keyword evidence="5" id="KW-1185">Reference proteome</keyword>
<accession>A0A9W9BI49</accession>
<dbReference type="GO" id="GO:0097176">
    <property type="term" value="P:epoxide metabolic process"/>
    <property type="evidence" value="ECO:0007669"/>
    <property type="project" value="TreeGrafter"/>
</dbReference>